<dbReference type="InterPro" id="IPR052918">
    <property type="entry name" value="Motility_Chemotaxis_Reg"/>
</dbReference>
<name>A0A2N3ID52_9BACT</name>
<keyword evidence="2" id="KW-1185">Reference proteome</keyword>
<dbReference type="RefSeq" id="WP_133121552.1">
    <property type="nucleotide sequence ID" value="NZ_NKXO01000026.1"/>
</dbReference>
<dbReference type="AlphaFoldDB" id="A0A2N3ID52"/>
<reference evidence="1 2" key="1">
    <citation type="submission" date="2017-06" db="EMBL/GenBank/DDBJ databases">
        <title>Raineya orbicola gen. nov., sp. nov. a slightly thermophilic bacterium of the phylum Bacteroidetes and the description of Raineyaceae fam. nov.</title>
        <authorList>
            <person name="Albuquerque L."/>
            <person name="Polonia A.R.M."/>
            <person name="Barroso C."/>
            <person name="Froufe H.J.C."/>
            <person name="Lage O."/>
            <person name="Lobo-Da-Cunha A."/>
            <person name="Egas C."/>
            <person name="Da Costa M.S."/>
        </authorList>
    </citation>
    <scope>NUCLEOTIDE SEQUENCE [LARGE SCALE GENOMIC DNA]</scope>
    <source>
        <strain evidence="1 2">SPSPC-11</strain>
    </source>
</reference>
<evidence type="ECO:0000313" key="2">
    <source>
        <dbReference type="Proteomes" id="UP000233387"/>
    </source>
</evidence>
<dbReference type="Proteomes" id="UP000233387">
    <property type="component" value="Unassembled WGS sequence"/>
</dbReference>
<organism evidence="1 2">
    <name type="scientific">Raineya orbicola</name>
    <dbReference type="NCBI Taxonomy" id="2016530"/>
    <lineage>
        <taxon>Bacteria</taxon>
        <taxon>Pseudomonadati</taxon>
        <taxon>Bacteroidota</taxon>
        <taxon>Cytophagia</taxon>
        <taxon>Cytophagales</taxon>
        <taxon>Raineyaceae</taxon>
        <taxon>Raineya</taxon>
    </lineage>
</organism>
<evidence type="ECO:0000313" key="1">
    <source>
        <dbReference type="EMBL" id="PKQ68284.1"/>
    </source>
</evidence>
<dbReference type="PANTHER" id="PTHR35580">
    <property type="entry name" value="CELL SURFACE GLYCOPROTEIN (S-LAYER PROTEIN)-LIKE PROTEIN"/>
    <property type="match status" value="1"/>
</dbReference>
<accession>A0A2N3ID52</accession>
<sequence length="375" mass="39148">MQRKLLSTVIIFLLVFFQVNAQGNFARLKLEAVRQAPNLIIRDTDTDGSGNLYVTGFFSGTVSIPTSPTTTDLVSAGGTDIFVMKINPSGNIEWAFRIGAGSDDRVNAIKVDKMNNRLIVAGHFAGNGVAVSVGGSLTIGSYLPTDTDAFFVAYDLSKGFNDTAFAIAAKVIGGANFQTLYALEVDNGGRVYVGGYYQSTCTLETSPSLISLPNPGSGFEGWVARYDFIAGSSFQHQWSARIGANNANDNVYDIAIEEGNCYVVGYASFGATISGSPTVFPGSSSGNAFLAKLSISGGAVTDFVNIASGASGSDAQKIKLRGNYAFIAGTFGGTTDFNPTAGTTDLASAGGRDVFVAKYDVSSAPNLLWAARIGG</sequence>
<protein>
    <submittedName>
        <fullName evidence="1">Uncharacterized protein</fullName>
    </submittedName>
</protein>
<comment type="caution">
    <text evidence="1">The sequence shown here is derived from an EMBL/GenBank/DDBJ whole genome shotgun (WGS) entry which is preliminary data.</text>
</comment>
<proteinExistence type="predicted"/>
<gene>
    <name evidence="1" type="ORF">Rain11_1752</name>
</gene>
<dbReference type="OrthoDB" id="937114at2"/>
<dbReference type="EMBL" id="NKXO01000026">
    <property type="protein sequence ID" value="PKQ68284.1"/>
    <property type="molecule type" value="Genomic_DNA"/>
</dbReference>
<dbReference type="PANTHER" id="PTHR35580:SF1">
    <property type="entry name" value="PHYTASE-LIKE DOMAIN-CONTAINING PROTEIN"/>
    <property type="match status" value="1"/>
</dbReference>